<feature type="transmembrane region" description="Helical" evidence="1">
    <location>
        <begin position="213"/>
        <end position="233"/>
    </location>
</feature>
<evidence type="ECO:0000313" key="2">
    <source>
        <dbReference type="EMBL" id="QKF67259.1"/>
    </source>
</evidence>
<gene>
    <name evidence="2" type="ORF">AVENP_1713</name>
</gene>
<dbReference type="RefSeq" id="WP_128358166.1">
    <property type="nucleotide sequence ID" value="NZ_CP053840.1"/>
</dbReference>
<keyword evidence="1" id="KW-1133">Transmembrane helix</keyword>
<keyword evidence="3" id="KW-1185">Reference proteome</keyword>
<feature type="transmembrane region" description="Helical" evidence="1">
    <location>
        <begin position="112"/>
        <end position="132"/>
    </location>
</feature>
<proteinExistence type="predicted"/>
<evidence type="ECO:0000313" key="3">
    <source>
        <dbReference type="Proteomes" id="UP000503482"/>
    </source>
</evidence>
<feature type="transmembrane region" description="Helical" evidence="1">
    <location>
        <begin position="70"/>
        <end position="91"/>
    </location>
</feature>
<keyword evidence="1" id="KW-0472">Membrane</keyword>
<dbReference type="AlphaFoldDB" id="A0AAE7B8G9"/>
<accession>A0AAE7B8G9</accession>
<dbReference type="EMBL" id="CP053840">
    <property type="protein sequence ID" value="QKF67259.1"/>
    <property type="molecule type" value="Genomic_DNA"/>
</dbReference>
<organism evidence="2 3">
    <name type="scientific">Arcobacter venerupis</name>
    <dbReference type="NCBI Taxonomy" id="1054033"/>
    <lineage>
        <taxon>Bacteria</taxon>
        <taxon>Pseudomonadati</taxon>
        <taxon>Campylobacterota</taxon>
        <taxon>Epsilonproteobacteria</taxon>
        <taxon>Campylobacterales</taxon>
        <taxon>Arcobacteraceae</taxon>
        <taxon>Arcobacter</taxon>
    </lineage>
</organism>
<reference evidence="2 3" key="1">
    <citation type="submission" date="2020-05" db="EMBL/GenBank/DDBJ databases">
        <title>Complete genome sequencing of Campylobacter and Arcobacter type strains.</title>
        <authorList>
            <person name="Miller W.G."/>
            <person name="Yee E."/>
        </authorList>
    </citation>
    <scope>NUCLEOTIDE SEQUENCE [LARGE SCALE GENOMIC DNA]</scope>
    <source>
        <strain evidence="2 3">LMG 26156</strain>
    </source>
</reference>
<keyword evidence="1" id="KW-0812">Transmembrane</keyword>
<protein>
    <submittedName>
        <fullName evidence="2">Membrane protein</fullName>
    </submittedName>
</protein>
<feature type="transmembrane region" description="Helical" evidence="1">
    <location>
        <begin position="181"/>
        <end position="207"/>
    </location>
</feature>
<sequence>MNENRSNHIGFFRAYKEIINDTFILLVKKKNILIKALIIPFILLMIIDYYNKSFTTPNITNIFSDFTLVFFLILSLIISIIVAITTHRVLLLEENAVPTWGFFKFGLREFKYLSSSFIIGFLCVPSFLFLFIPIVGIPITLIVVLMIFSRMSLVFPAIALDEEMSIWESWNKTKTYKLITFFSIVIFPMIITILVGLIYSLVINFLVNVVSSYFDVLYVFLDLFITVLVVSTLSSTYKFIKKYTYEENIKKEVEELSIYEKDGNFKITIPFIFNKTFEELKLELLSQYEILGFSNIVIDKDDLWMIKNPHKENAYISLSVGSNKFLIETYNVDKPQFTFI</sequence>
<name>A0AAE7B8G9_9BACT</name>
<evidence type="ECO:0000256" key="1">
    <source>
        <dbReference type="SAM" id="Phobius"/>
    </source>
</evidence>
<feature type="transmembrane region" description="Helical" evidence="1">
    <location>
        <begin position="138"/>
        <end position="160"/>
    </location>
</feature>
<dbReference type="Proteomes" id="UP000503482">
    <property type="component" value="Chromosome"/>
</dbReference>
<dbReference type="KEGG" id="avp:AVENP_1713"/>
<feature type="transmembrane region" description="Helical" evidence="1">
    <location>
        <begin position="32"/>
        <end position="50"/>
    </location>
</feature>